<reference evidence="1 2" key="1">
    <citation type="journal article" date="2012" name="PLoS Pathog.">
        <title>Diverse lifestyles and strategies of plant pathogenesis encoded in the genomes of eighteen Dothideomycetes fungi.</title>
        <authorList>
            <person name="Ohm R.A."/>
            <person name="Feau N."/>
            <person name="Henrissat B."/>
            <person name="Schoch C.L."/>
            <person name="Horwitz B.A."/>
            <person name="Barry K.W."/>
            <person name="Condon B.J."/>
            <person name="Copeland A.C."/>
            <person name="Dhillon B."/>
            <person name="Glaser F."/>
            <person name="Hesse C.N."/>
            <person name="Kosti I."/>
            <person name="LaButti K."/>
            <person name="Lindquist E.A."/>
            <person name="Lucas S."/>
            <person name="Salamov A.A."/>
            <person name="Bradshaw R.E."/>
            <person name="Ciuffetti L."/>
            <person name="Hamelin R.C."/>
            <person name="Kema G.H.J."/>
            <person name="Lawrence C."/>
            <person name="Scott J.A."/>
            <person name="Spatafora J.W."/>
            <person name="Turgeon B.G."/>
            <person name="de Wit P.J.G.M."/>
            <person name="Zhong S."/>
            <person name="Goodwin S.B."/>
            <person name="Grigoriev I.V."/>
        </authorList>
    </citation>
    <scope>NUCLEOTIDE SEQUENCE [LARGE SCALE GENOMIC DNA]</scope>
    <source>
        <strain evidence="1 2">SO2202</strain>
    </source>
</reference>
<dbReference type="SUPFAM" id="SSF51735">
    <property type="entry name" value="NAD(P)-binding Rossmann-fold domains"/>
    <property type="match status" value="1"/>
</dbReference>
<dbReference type="InterPro" id="IPR002347">
    <property type="entry name" value="SDR_fam"/>
</dbReference>
<dbReference type="Gene3D" id="3.40.50.720">
    <property type="entry name" value="NAD(P)-binding Rossmann-like Domain"/>
    <property type="match status" value="1"/>
</dbReference>
<accession>N1QM27</accession>
<dbReference type="HOGENOM" id="CLU_010194_9_7_1"/>
<dbReference type="Pfam" id="PF00106">
    <property type="entry name" value="adh_short"/>
    <property type="match status" value="1"/>
</dbReference>
<dbReference type="PANTHER" id="PTHR45458:SF1">
    <property type="entry name" value="SHORT CHAIN DEHYDROGENASE"/>
    <property type="match status" value="1"/>
</dbReference>
<dbReference type="Proteomes" id="UP000016931">
    <property type="component" value="Unassembled WGS sequence"/>
</dbReference>
<keyword evidence="2" id="KW-1185">Reference proteome</keyword>
<dbReference type="PRINTS" id="PR00081">
    <property type="entry name" value="GDHRDH"/>
</dbReference>
<dbReference type="RefSeq" id="XP_016765039.1">
    <property type="nucleotide sequence ID" value="XM_016910148.1"/>
</dbReference>
<dbReference type="eggNOG" id="KOG1611">
    <property type="taxonomic scope" value="Eukaryota"/>
</dbReference>
<proteinExistence type="predicted"/>
<dbReference type="InterPro" id="IPR052184">
    <property type="entry name" value="SDR_enzymes"/>
</dbReference>
<gene>
    <name evidence="1" type="ORF">SEPMUDRAFT_76612</name>
</gene>
<dbReference type="EMBL" id="KB456260">
    <property type="protein sequence ID" value="EMF16918.1"/>
    <property type="molecule type" value="Genomic_DNA"/>
</dbReference>
<evidence type="ECO:0000313" key="2">
    <source>
        <dbReference type="Proteomes" id="UP000016931"/>
    </source>
</evidence>
<dbReference type="InterPro" id="IPR036291">
    <property type="entry name" value="NAD(P)-bd_dom_sf"/>
</dbReference>
<dbReference type="AlphaFoldDB" id="N1QM27"/>
<evidence type="ECO:0000313" key="1">
    <source>
        <dbReference type="EMBL" id="EMF16918.1"/>
    </source>
</evidence>
<dbReference type="PANTHER" id="PTHR45458">
    <property type="entry name" value="SHORT-CHAIN DEHYDROGENASE/REDUCTASE SDR"/>
    <property type="match status" value="1"/>
</dbReference>
<protein>
    <submittedName>
        <fullName evidence="1">NAD(P)-binding protein</fullName>
    </submittedName>
</protein>
<organism evidence="1 2">
    <name type="scientific">Sphaerulina musiva (strain SO2202)</name>
    <name type="common">Poplar stem canker fungus</name>
    <name type="synonym">Septoria musiva</name>
    <dbReference type="NCBI Taxonomy" id="692275"/>
    <lineage>
        <taxon>Eukaryota</taxon>
        <taxon>Fungi</taxon>
        <taxon>Dikarya</taxon>
        <taxon>Ascomycota</taxon>
        <taxon>Pezizomycotina</taxon>
        <taxon>Dothideomycetes</taxon>
        <taxon>Dothideomycetidae</taxon>
        <taxon>Mycosphaerellales</taxon>
        <taxon>Mycosphaerellaceae</taxon>
        <taxon>Sphaerulina</taxon>
    </lineage>
</organism>
<dbReference type="OMA" id="NTWGTFN"/>
<dbReference type="GO" id="GO:0016616">
    <property type="term" value="F:oxidoreductase activity, acting on the CH-OH group of donors, NAD or NADP as acceptor"/>
    <property type="evidence" value="ECO:0007669"/>
    <property type="project" value="TreeGrafter"/>
</dbReference>
<name>N1QM27_SPHMS</name>
<sequence length="260" mass="28448">MPTILITGAASGLGAAFVQAYLNQPGNNNNKIIAIDKDPIPNLHLLPSKQVRFYKVDVSDESSIKSLQTALREGKEEEEEDEHEPIDLILHCAGVRGLVPEEEAAQTPTSKIISACESLEIMNLSTLTQTFSINAAGTFLLLRALLPHVQRAKGKVIVMSSRMGSIGNNQMPYSAAGASYAYRASKAAQNMLVRSLAVDVPDVTFVLCHPGRVETRLVKWKEEGAISAEESVRGLVPLIEKWGKEDSGKFYDRFGEPIQW</sequence>
<dbReference type="GeneID" id="27907285"/>